<accession>A0AA39SVS7</accession>
<comment type="caution">
    <text evidence="2">The sequence shown here is derived from an EMBL/GenBank/DDBJ whole genome shotgun (WGS) entry which is preliminary data.</text>
</comment>
<reference evidence="2" key="1">
    <citation type="journal article" date="2022" name="Plant J.">
        <title>Strategies of tolerance reflected in two North American maple genomes.</title>
        <authorList>
            <person name="McEvoy S.L."/>
            <person name="Sezen U.U."/>
            <person name="Trouern-Trend A."/>
            <person name="McMahon S.M."/>
            <person name="Schaberg P.G."/>
            <person name="Yang J."/>
            <person name="Wegrzyn J.L."/>
            <person name="Swenson N.G."/>
        </authorList>
    </citation>
    <scope>NUCLEOTIDE SEQUENCE</scope>
    <source>
        <strain evidence="2">NS2018</strain>
    </source>
</reference>
<organism evidence="2 3">
    <name type="scientific">Acer saccharum</name>
    <name type="common">Sugar maple</name>
    <dbReference type="NCBI Taxonomy" id="4024"/>
    <lineage>
        <taxon>Eukaryota</taxon>
        <taxon>Viridiplantae</taxon>
        <taxon>Streptophyta</taxon>
        <taxon>Embryophyta</taxon>
        <taxon>Tracheophyta</taxon>
        <taxon>Spermatophyta</taxon>
        <taxon>Magnoliopsida</taxon>
        <taxon>eudicotyledons</taxon>
        <taxon>Gunneridae</taxon>
        <taxon>Pentapetalae</taxon>
        <taxon>rosids</taxon>
        <taxon>malvids</taxon>
        <taxon>Sapindales</taxon>
        <taxon>Sapindaceae</taxon>
        <taxon>Hippocastanoideae</taxon>
        <taxon>Acereae</taxon>
        <taxon>Acer</taxon>
    </lineage>
</organism>
<evidence type="ECO:0000313" key="3">
    <source>
        <dbReference type="Proteomes" id="UP001168877"/>
    </source>
</evidence>
<keyword evidence="3" id="KW-1185">Reference proteome</keyword>
<name>A0AA39SVS7_ACESA</name>
<reference evidence="2" key="2">
    <citation type="submission" date="2023-06" db="EMBL/GenBank/DDBJ databases">
        <authorList>
            <person name="Swenson N.G."/>
            <person name="Wegrzyn J.L."/>
            <person name="Mcevoy S.L."/>
        </authorList>
    </citation>
    <scope>NUCLEOTIDE SEQUENCE</scope>
    <source>
        <strain evidence="2">NS2018</strain>
        <tissue evidence="2">Leaf</tissue>
    </source>
</reference>
<feature type="region of interest" description="Disordered" evidence="1">
    <location>
        <begin position="1"/>
        <end position="20"/>
    </location>
</feature>
<proteinExistence type="predicted"/>
<dbReference type="AlphaFoldDB" id="A0AA39SVS7"/>
<feature type="region of interest" description="Disordered" evidence="1">
    <location>
        <begin position="105"/>
        <end position="139"/>
    </location>
</feature>
<dbReference type="EMBL" id="JAUESC010000003">
    <property type="protein sequence ID" value="KAK0600802.1"/>
    <property type="molecule type" value="Genomic_DNA"/>
</dbReference>
<dbReference type="Proteomes" id="UP001168877">
    <property type="component" value="Unassembled WGS sequence"/>
</dbReference>
<sequence>MHAGFLDGTQSRELTENDHEEVMKPKTILLLQQQKNQKDPAEAKRLMSMKFACFTNDDCVYQCPTKCSRTYCDHKGWCQCGLSHHLLLVLPCFVHGSRSSMELVEKDDDQMKQLQQQDDLKSSSNFSTGGGESGHDHHDDPSKYSINRGYCNCHNNSDAYCVDICPDKCVRKFCYQCYCQCELPRQFSPNFVIACDVPAGLNKIKNLHV</sequence>
<gene>
    <name evidence="2" type="ORF">LWI29_018516</name>
</gene>
<protein>
    <submittedName>
        <fullName evidence="2">Uncharacterized protein</fullName>
    </submittedName>
</protein>
<evidence type="ECO:0000313" key="2">
    <source>
        <dbReference type="EMBL" id="KAK0600802.1"/>
    </source>
</evidence>
<evidence type="ECO:0000256" key="1">
    <source>
        <dbReference type="SAM" id="MobiDB-lite"/>
    </source>
</evidence>